<organism evidence="2">
    <name type="scientific">Arabidopsis lyrata subsp. lyrata</name>
    <name type="common">Lyre-leaved rock-cress</name>
    <dbReference type="NCBI Taxonomy" id="81972"/>
    <lineage>
        <taxon>Eukaryota</taxon>
        <taxon>Viridiplantae</taxon>
        <taxon>Streptophyta</taxon>
        <taxon>Embryophyta</taxon>
        <taxon>Tracheophyta</taxon>
        <taxon>Spermatophyta</taxon>
        <taxon>Magnoliopsida</taxon>
        <taxon>eudicotyledons</taxon>
        <taxon>Gunneridae</taxon>
        <taxon>Pentapetalae</taxon>
        <taxon>rosids</taxon>
        <taxon>malvids</taxon>
        <taxon>Brassicales</taxon>
        <taxon>Brassicaceae</taxon>
        <taxon>Camelineae</taxon>
        <taxon>Arabidopsis</taxon>
    </lineage>
</organism>
<dbReference type="PANTHER" id="PTHR47436:SF1">
    <property type="entry name" value="SET DOMAIN-CONTAINING PROTEIN"/>
    <property type="match status" value="1"/>
</dbReference>
<keyword evidence="2" id="KW-1185">Reference proteome</keyword>
<gene>
    <name evidence="1" type="ORF">ARALYDRAFT_347252</name>
</gene>
<dbReference type="STRING" id="81972.D7LM46"/>
<dbReference type="PANTHER" id="PTHR47436">
    <property type="entry name" value="HISTONE-LYSINE N-METHYLTRANSFERASE ATXR2"/>
    <property type="match status" value="1"/>
</dbReference>
<dbReference type="Proteomes" id="UP000008694">
    <property type="component" value="Unassembled WGS sequence"/>
</dbReference>
<dbReference type="HOGENOM" id="CLU_1231394_0_0_1"/>
<protein>
    <recommendedName>
        <fullName evidence="3">SET domain-containing protein</fullName>
    </recommendedName>
</protein>
<reference evidence="2" key="1">
    <citation type="journal article" date="2011" name="Nat. Genet.">
        <title>The Arabidopsis lyrata genome sequence and the basis of rapid genome size change.</title>
        <authorList>
            <person name="Hu T.T."/>
            <person name="Pattyn P."/>
            <person name="Bakker E.G."/>
            <person name="Cao J."/>
            <person name="Cheng J.-F."/>
            <person name="Clark R.M."/>
            <person name="Fahlgren N."/>
            <person name="Fawcett J.A."/>
            <person name="Grimwood J."/>
            <person name="Gundlach H."/>
            <person name="Haberer G."/>
            <person name="Hollister J.D."/>
            <person name="Ossowski S."/>
            <person name="Ottilar R.P."/>
            <person name="Salamov A.A."/>
            <person name="Schneeberger K."/>
            <person name="Spannagl M."/>
            <person name="Wang X."/>
            <person name="Yang L."/>
            <person name="Nasrallah M.E."/>
            <person name="Bergelson J."/>
            <person name="Carrington J.C."/>
            <person name="Gaut B.S."/>
            <person name="Schmutz J."/>
            <person name="Mayer K.F.X."/>
            <person name="Van de Peer Y."/>
            <person name="Grigoriev I.V."/>
            <person name="Nordborg M."/>
            <person name="Weigel D."/>
            <person name="Guo Y.-L."/>
        </authorList>
    </citation>
    <scope>NUCLEOTIDE SEQUENCE [LARGE SCALE GENOMIC DNA]</scope>
    <source>
        <strain evidence="2">cv. MN47</strain>
    </source>
</reference>
<dbReference type="InterPro" id="IPR046341">
    <property type="entry name" value="SET_dom_sf"/>
</dbReference>
<evidence type="ECO:0000313" key="2">
    <source>
        <dbReference type="Proteomes" id="UP000008694"/>
    </source>
</evidence>
<evidence type="ECO:0000313" key="1">
    <source>
        <dbReference type="EMBL" id="EFH53394.1"/>
    </source>
</evidence>
<dbReference type="eggNOG" id="KOG2084">
    <property type="taxonomic scope" value="Eukaryota"/>
</dbReference>
<sequence>MNYFPVTIKPKKSLLLEAWKPVSIGYKRRWWDCIALPDDVHPFDEGALRMEIKNFACTEEAEEITRLFLDALGDEYSVYCQGTAFFPLQSCMNHSCRPNAKAFKREEDKEKQVLRVLWVFYTDPDLNSVRRVVLEADGYQPYLISTKKGFRSLIKFVIELAKDPPRLHVHESLVKFSLVVLLLSGLKCLIKLIYVTVDEGFFYPTLKIIHPVSLLSDFSVTLTWS</sequence>
<dbReference type="GO" id="GO:0008168">
    <property type="term" value="F:methyltransferase activity"/>
    <property type="evidence" value="ECO:0007669"/>
    <property type="project" value="InterPro"/>
</dbReference>
<dbReference type="InterPro" id="IPR044237">
    <property type="entry name" value="ATXR2-like"/>
</dbReference>
<dbReference type="Gene3D" id="2.170.270.10">
    <property type="entry name" value="SET domain"/>
    <property type="match status" value="1"/>
</dbReference>
<dbReference type="Gramene" id="fgenesh1_pg.C_scaffold_5000644">
    <property type="protein sequence ID" value="fgenesh1_pg.C_scaffold_5000644"/>
    <property type="gene ID" value="fgenesh1_pg.C_scaffold_5000644"/>
</dbReference>
<name>D7LM46_ARALL</name>
<proteinExistence type="predicted"/>
<accession>D7LM46</accession>
<dbReference type="AlphaFoldDB" id="D7LM46"/>
<evidence type="ECO:0008006" key="3">
    <source>
        <dbReference type="Google" id="ProtNLM"/>
    </source>
</evidence>
<dbReference type="EMBL" id="GL348717">
    <property type="protein sequence ID" value="EFH53394.1"/>
    <property type="molecule type" value="Genomic_DNA"/>
</dbReference>
<dbReference type="SUPFAM" id="SSF82199">
    <property type="entry name" value="SET domain"/>
    <property type="match status" value="1"/>
</dbReference>
<dbReference type="eggNOG" id="KOG0446">
    <property type="taxonomic scope" value="Eukaryota"/>
</dbReference>